<sequence>MKKFLRRLFLLVLLLIGGGFLLATHQEYKLGNKDLTLSSSPSLGDLDQRETYVNLLQEEASQDPDAEKIYQQKEVLPDKLLKLAACEKEARPFVLGFLEDKPSLAKTSQDFSVDSPLPYYAQWDRRWGYHAFSRGIMATHGCGPSSIAMVLEGLGIQTDPDHVASYMIENGYLKDGYSSWEVFDGLARDYSLEVASIPVDQIQDQLNQGAYLVASLRRGNFTSTSHMVAIAGLDDQGRLIINDPNSVRNSKLHWQLPRIRSQIKNVWAIRK</sequence>
<accession>A0A8H2QXK1</accession>
<dbReference type="InterPro" id="IPR039564">
    <property type="entry name" value="Peptidase_C39-like"/>
</dbReference>
<dbReference type="Gene3D" id="3.90.70.10">
    <property type="entry name" value="Cysteine proteinases"/>
    <property type="match status" value="1"/>
</dbReference>
<dbReference type="RefSeq" id="WP_131748605.1">
    <property type="nucleotide sequence ID" value="NZ_CAACYI010000001.1"/>
</dbReference>
<name>A0A8H2QXK1_9FIRM</name>
<gene>
    <name evidence="2" type="ORF">NCTC13150_00623</name>
</gene>
<evidence type="ECO:0000259" key="1">
    <source>
        <dbReference type="Pfam" id="PF13529"/>
    </source>
</evidence>
<proteinExistence type="predicted"/>
<comment type="caution">
    <text evidence="2">The sequence shown here is derived from an EMBL/GenBank/DDBJ whole genome shotgun (WGS) entry which is preliminary data.</text>
</comment>
<dbReference type="Pfam" id="PF13529">
    <property type="entry name" value="Peptidase_C39_2"/>
    <property type="match status" value="1"/>
</dbReference>
<dbReference type="AlphaFoldDB" id="A0A8H2QXK1"/>
<evidence type="ECO:0000313" key="2">
    <source>
        <dbReference type="EMBL" id="VFB16107.1"/>
    </source>
</evidence>
<reference evidence="2 3" key="1">
    <citation type="submission" date="2019-02" db="EMBL/GenBank/DDBJ databases">
        <authorList>
            <consortium name="Pathogen Informatics"/>
        </authorList>
    </citation>
    <scope>NUCLEOTIDE SEQUENCE [LARGE SCALE GENOMIC DNA]</scope>
    <source>
        <strain evidence="2 3">3012STDY7089603</strain>
    </source>
</reference>
<organism evidence="2 3">
    <name type="scientific">Urinicoccus massiliensis</name>
    <dbReference type="NCBI Taxonomy" id="1723382"/>
    <lineage>
        <taxon>Bacteria</taxon>
        <taxon>Bacillati</taxon>
        <taxon>Bacillota</taxon>
        <taxon>Tissierellia</taxon>
        <taxon>Tissierellales</taxon>
        <taxon>Peptoniphilaceae</taxon>
        <taxon>Urinicoccus</taxon>
    </lineage>
</organism>
<dbReference type="Proteomes" id="UP000377798">
    <property type="component" value="Unassembled WGS sequence"/>
</dbReference>
<keyword evidence="3" id="KW-1185">Reference proteome</keyword>
<dbReference type="EMBL" id="CAACYI010000001">
    <property type="protein sequence ID" value="VFB16107.1"/>
    <property type="molecule type" value="Genomic_DNA"/>
</dbReference>
<evidence type="ECO:0000313" key="3">
    <source>
        <dbReference type="Proteomes" id="UP000377798"/>
    </source>
</evidence>
<feature type="domain" description="Peptidase C39-like" evidence="1">
    <location>
        <begin position="117"/>
        <end position="245"/>
    </location>
</feature>
<protein>
    <recommendedName>
        <fullName evidence="1">Peptidase C39-like domain-containing protein</fullName>
    </recommendedName>
</protein>